<comment type="similarity">
    <text evidence="1">Belongs to the peptidase M16 family.</text>
</comment>
<sequence length="423" mass="50591">MRKQKKLIGKLESGMKYYIYNNNIKEKIRFILLRKTGSLNDEKNKNGLAHLSEHMCLSQKILNESVLDDNFFNFINIKKYNFSGYTDFDRTVLRIYRRNEVNNLKDDFYIIQNIINGDVFRKEVLSKVKNDVIYECEYYKNKNKIQEKIIEFITNGSVKELPMGTPKLIEKITMKELLEFHNKNYTLDKEAIIIIGDVDVIEVEKMIIEIFNNEKSVTRVSKVRKKSILPYLKNEVLILEDIEKNYNVVKLYYRFMFDNSNLKKRLIRYFFDRMLENYIQNEFQFNNINIIDIGCTDKRNIDQNDYFIVVYKVDKLEETENLYMRIIDKLIKDGFKQEEFKAQLDILQDILTEIINEENALPAEEICEEYIKNFFDNQAILLVNEDYNEIIKIINQIDINDINHLLKQILNGYCKIVKVRGTR</sequence>
<dbReference type="EMBL" id="LZZM01000035">
    <property type="protein sequence ID" value="OOM82001.1"/>
    <property type="molecule type" value="Genomic_DNA"/>
</dbReference>
<evidence type="ECO:0000259" key="2">
    <source>
        <dbReference type="Pfam" id="PF00675"/>
    </source>
</evidence>
<reference evidence="4 5" key="1">
    <citation type="submission" date="2016-05" db="EMBL/GenBank/DDBJ databases">
        <title>Microbial solvent formation.</title>
        <authorList>
            <person name="Poehlein A."/>
            <person name="Montoya Solano J.D."/>
            <person name="Flitsch S."/>
            <person name="Krabben P."/>
            <person name="Duerre P."/>
            <person name="Daniel R."/>
        </authorList>
    </citation>
    <scope>NUCLEOTIDE SEQUENCE [LARGE SCALE GENOMIC DNA]</scope>
    <source>
        <strain evidence="4 5">DSM 2619</strain>
    </source>
</reference>
<evidence type="ECO:0000256" key="1">
    <source>
        <dbReference type="ARBA" id="ARBA00007261"/>
    </source>
</evidence>
<protein>
    <submittedName>
        <fullName evidence="4">Insulinase</fullName>
    </submittedName>
</protein>
<dbReference type="InterPro" id="IPR011249">
    <property type="entry name" value="Metalloenz_LuxS/M16"/>
</dbReference>
<dbReference type="InterPro" id="IPR050361">
    <property type="entry name" value="MPP/UQCRC_Complex"/>
</dbReference>
<dbReference type="OrthoDB" id="9811314at2"/>
<dbReference type="Pfam" id="PF05193">
    <property type="entry name" value="Peptidase_M16_C"/>
    <property type="match status" value="1"/>
</dbReference>
<feature type="domain" description="Peptidase M16 N-terminal" evidence="2">
    <location>
        <begin position="25"/>
        <end position="153"/>
    </location>
</feature>
<dbReference type="PANTHER" id="PTHR11851">
    <property type="entry name" value="METALLOPROTEASE"/>
    <property type="match status" value="1"/>
</dbReference>
<feature type="domain" description="Peptidase M16 C-terminal" evidence="3">
    <location>
        <begin position="171"/>
        <end position="345"/>
    </location>
</feature>
<proteinExistence type="inferred from homology"/>
<gene>
    <name evidence="4" type="ORF">CLPUN_06460</name>
</gene>
<dbReference type="Proteomes" id="UP000190890">
    <property type="component" value="Unassembled WGS sequence"/>
</dbReference>
<dbReference type="PANTHER" id="PTHR11851:SF49">
    <property type="entry name" value="MITOCHONDRIAL-PROCESSING PEPTIDASE SUBUNIT ALPHA"/>
    <property type="match status" value="1"/>
</dbReference>
<evidence type="ECO:0000313" key="5">
    <source>
        <dbReference type="Proteomes" id="UP000190890"/>
    </source>
</evidence>
<dbReference type="InterPro" id="IPR011765">
    <property type="entry name" value="Pept_M16_N"/>
</dbReference>
<dbReference type="AlphaFoldDB" id="A0A1S8TWA8"/>
<evidence type="ECO:0000313" key="4">
    <source>
        <dbReference type="EMBL" id="OOM82001.1"/>
    </source>
</evidence>
<organism evidence="4 5">
    <name type="scientific">Clostridium puniceum</name>
    <dbReference type="NCBI Taxonomy" id="29367"/>
    <lineage>
        <taxon>Bacteria</taxon>
        <taxon>Bacillati</taxon>
        <taxon>Bacillota</taxon>
        <taxon>Clostridia</taxon>
        <taxon>Eubacteriales</taxon>
        <taxon>Clostridiaceae</taxon>
        <taxon>Clostridium</taxon>
    </lineage>
</organism>
<evidence type="ECO:0000259" key="3">
    <source>
        <dbReference type="Pfam" id="PF05193"/>
    </source>
</evidence>
<dbReference type="Pfam" id="PF00675">
    <property type="entry name" value="Peptidase_M16"/>
    <property type="match status" value="1"/>
</dbReference>
<dbReference type="GO" id="GO:0046872">
    <property type="term" value="F:metal ion binding"/>
    <property type="evidence" value="ECO:0007669"/>
    <property type="project" value="InterPro"/>
</dbReference>
<dbReference type="Gene3D" id="3.30.830.10">
    <property type="entry name" value="Metalloenzyme, LuxS/M16 peptidase-like"/>
    <property type="match status" value="2"/>
</dbReference>
<dbReference type="SUPFAM" id="SSF63411">
    <property type="entry name" value="LuxS/MPP-like metallohydrolase"/>
    <property type="match status" value="2"/>
</dbReference>
<name>A0A1S8TWA8_9CLOT</name>
<dbReference type="STRING" id="29367.CLPUN_06460"/>
<dbReference type="InterPro" id="IPR007863">
    <property type="entry name" value="Peptidase_M16_C"/>
</dbReference>
<accession>A0A1S8TWA8</accession>
<keyword evidence="5" id="KW-1185">Reference proteome</keyword>
<dbReference type="RefSeq" id="WP_077845941.1">
    <property type="nucleotide sequence ID" value="NZ_LZZM01000035.1"/>
</dbReference>
<comment type="caution">
    <text evidence="4">The sequence shown here is derived from an EMBL/GenBank/DDBJ whole genome shotgun (WGS) entry which is preliminary data.</text>
</comment>